<dbReference type="AlphaFoldDB" id="A0A0T6B952"/>
<dbReference type="Proteomes" id="UP000051574">
    <property type="component" value="Unassembled WGS sequence"/>
</dbReference>
<feature type="region of interest" description="Disordered" evidence="1">
    <location>
        <begin position="103"/>
        <end position="155"/>
    </location>
</feature>
<feature type="region of interest" description="Disordered" evidence="1">
    <location>
        <begin position="307"/>
        <end position="330"/>
    </location>
</feature>
<feature type="transmembrane region" description="Helical" evidence="2">
    <location>
        <begin position="54"/>
        <end position="76"/>
    </location>
</feature>
<feature type="region of interest" description="Disordered" evidence="1">
    <location>
        <begin position="175"/>
        <end position="205"/>
    </location>
</feature>
<dbReference type="Pfam" id="PF21299">
    <property type="entry name" value="ADAM10_Cys-rich"/>
    <property type="match status" value="1"/>
</dbReference>
<feature type="compositionally biased region" description="Basic residues" evidence="1">
    <location>
        <begin position="118"/>
        <end position="134"/>
    </location>
</feature>
<evidence type="ECO:0000259" key="3">
    <source>
        <dbReference type="Pfam" id="PF21299"/>
    </source>
</evidence>
<dbReference type="OrthoDB" id="2149267at2759"/>
<sequence>MYSKPGTPCNDYNGYCDVFQMCREVDPSGPLATLRKMLLSEESIASFKKWVMDYWYAVLLIILTVIALLVFSTKFLGKRSNGKLKSITVMHSQQPTETVKLPNADGQVTVHPQLRSKLPLKKKVRNGKKIKRQHNGSPSKSKVSPKKKKRVSAAVAVEDNRKKVGDSAAVIEIPPSKVKRSQQSNVSKKKKKKKEVIDYSGVQNDQDGKKGLITAEVVHNPVTPEVTDPVGKVQNWLLKSHHAALPKSKSTPAGLTDKANRSPHKRPTIRPKSDKSKSHSIGNLPNDKDKVRLQVVYKPPFKFSVKLKKPNKTVPNPSATKPKASNNTRTAVLVRTVKDREPKFKKNTVKPSEEPVIVT</sequence>
<evidence type="ECO:0000256" key="2">
    <source>
        <dbReference type="SAM" id="Phobius"/>
    </source>
</evidence>
<dbReference type="GO" id="GO:0006509">
    <property type="term" value="P:membrane protein ectodomain proteolysis"/>
    <property type="evidence" value="ECO:0007669"/>
    <property type="project" value="TreeGrafter"/>
</dbReference>
<gene>
    <name evidence="4" type="ORF">AMK59_4262</name>
</gene>
<keyword evidence="5" id="KW-1185">Reference proteome</keyword>
<dbReference type="InterPro" id="IPR049038">
    <property type="entry name" value="ADAM10_Cys-rich"/>
</dbReference>
<feature type="non-terminal residue" evidence="4">
    <location>
        <position position="359"/>
    </location>
</feature>
<dbReference type="EMBL" id="LJIG01009041">
    <property type="protein sequence ID" value="KRT83873.1"/>
    <property type="molecule type" value="Genomic_DNA"/>
</dbReference>
<organism evidence="4 5">
    <name type="scientific">Oryctes borbonicus</name>
    <dbReference type="NCBI Taxonomy" id="1629725"/>
    <lineage>
        <taxon>Eukaryota</taxon>
        <taxon>Metazoa</taxon>
        <taxon>Ecdysozoa</taxon>
        <taxon>Arthropoda</taxon>
        <taxon>Hexapoda</taxon>
        <taxon>Insecta</taxon>
        <taxon>Pterygota</taxon>
        <taxon>Neoptera</taxon>
        <taxon>Endopterygota</taxon>
        <taxon>Coleoptera</taxon>
        <taxon>Polyphaga</taxon>
        <taxon>Scarabaeiformia</taxon>
        <taxon>Scarabaeidae</taxon>
        <taxon>Dynastinae</taxon>
        <taxon>Oryctes</taxon>
    </lineage>
</organism>
<accession>A0A0T6B952</accession>
<dbReference type="GO" id="GO:0005886">
    <property type="term" value="C:plasma membrane"/>
    <property type="evidence" value="ECO:0007669"/>
    <property type="project" value="TreeGrafter"/>
</dbReference>
<evidence type="ECO:0000256" key="1">
    <source>
        <dbReference type="SAM" id="MobiDB-lite"/>
    </source>
</evidence>
<dbReference type="PANTHER" id="PTHR45702:SF3">
    <property type="entry name" value="KUZBANIAN-LIKE, ISOFORM A"/>
    <property type="match status" value="1"/>
</dbReference>
<keyword evidence="2" id="KW-0812">Transmembrane</keyword>
<protein>
    <recommendedName>
        <fullName evidence="3">ADAM10 cysteine-rich domain-containing protein</fullName>
    </recommendedName>
</protein>
<dbReference type="GO" id="GO:0004222">
    <property type="term" value="F:metalloendopeptidase activity"/>
    <property type="evidence" value="ECO:0007669"/>
    <property type="project" value="TreeGrafter"/>
</dbReference>
<feature type="compositionally biased region" description="Polar residues" evidence="1">
    <location>
        <begin position="313"/>
        <end position="330"/>
    </location>
</feature>
<feature type="region of interest" description="Disordered" evidence="1">
    <location>
        <begin position="242"/>
        <end position="292"/>
    </location>
</feature>
<proteinExistence type="predicted"/>
<dbReference type="GO" id="GO:0007219">
    <property type="term" value="P:Notch signaling pathway"/>
    <property type="evidence" value="ECO:0007669"/>
    <property type="project" value="TreeGrafter"/>
</dbReference>
<evidence type="ECO:0000313" key="4">
    <source>
        <dbReference type="EMBL" id="KRT83873.1"/>
    </source>
</evidence>
<keyword evidence="2" id="KW-0472">Membrane</keyword>
<feature type="domain" description="ADAM10 cysteine-rich" evidence="3">
    <location>
        <begin position="3"/>
        <end position="23"/>
    </location>
</feature>
<dbReference type="PANTHER" id="PTHR45702">
    <property type="entry name" value="ADAM10/ADAM17 METALLOPEPTIDASE FAMILY MEMBER"/>
    <property type="match status" value="1"/>
</dbReference>
<evidence type="ECO:0000313" key="5">
    <source>
        <dbReference type="Proteomes" id="UP000051574"/>
    </source>
</evidence>
<comment type="caution">
    <text evidence="4">The sequence shown here is derived from an EMBL/GenBank/DDBJ whole genome shotgun (WGS) entry which is preliminary data.</text>
</comment>
<keyword evidence="2" id="KW-1133">Transmembrane helix</keyword>
<reference evidence="4 5" key="1">
    <citation type="submission" date="2015-09" db="EMBL/GenBank/DDBJ databases">
        <title>Draft genome of the scarab beetle Oryctes borbonicus.</title>
        <authorList>
            <person name="Meyer J.M."/>
            <person name="Markov G.V."/>
            <person name="Baskaran P."/>
            <person name="Herrmann M."/>
            <person name="Sommer R.J."/>
            <person name="Roedelsperger C."/>
        </authorList>
    </citation>
    <scope>NUCLEOTIDE SEQUENCE [LARGE SCALE GENOMIC DNA]</scope>
    <source>
        <strain evidence="4">OB123</strain>
        <tissue evidence="4">Whole animal</tissue>
    </source>
</reference>
<dbReference type="InterPro" id="IPR051489">
    <property type="entry name" value="ADAM_Metalloproteinase"/>
</dbReference>
<name>A0A0T6B952_9SCAR</name>